<evidence type="ECO:0000313" key="4">
    <source>
        <dbReference type="EMBL" id="MFC4588578.1"/>
    </source>
</evidence>
<feature type="compositionally biased region" description="Low complexity" evidence="2">
    <location>
        <begin position="137"/>
        <end position="147"/>
    </location>
</feature>
<evidence type="ECO:0000256" key="1">
    <source>
        <dbReference type="ARBA" id="ARBA00022553"/>
    </source>
</evidence>
<dbReference type="SUPFAM" id="SSF49879">
    <property type="entry name" value="SMAD/FHA domain"/>
    <property type="match status" value="1"/>
</dbReference>
<sequence length="292" mass="29549">MAICPEGHESSDEEYCDTCGALMSGSPAQGAPAQGGSPAPGPSAGGEHPGPCPDCGAPRTGRFCESCGYDFVLGGGARTAPPSAAQPAPPTGQSARTGPPAPSWQPAQPVRPGQSWQPAQPVGSPRSWQAAPPPSAAQPGPSTSGGPVPSGGAGQTPVRPGGWVAVIAADRAYYDSMIALGGPDAARVAFPPYCPERSVGLGGAEMRIGRRRQSRPMVPEIDLSEPPEDPGVSHLHAVLLAQPDGSWHLVDPGSANGTLVNGKTVEINVPVPLSDGDRVHVGAWTVITVRKG</sequence>
<reference evidence="5" key="1">
    <citation type="journal article" date="2019" name="Int. J. Syst. Evol. Microbiol.">
        <title>The Global Catalogue of Microorganisms (GCM) 10K type strain sequencing project: providing services to taxonomists for standard genome sequencing and annotation.</title>
        <authorList>
            <consortium name="The Broad Institute Genomics Platform"/>
            <consortium name="The Broad Institute Genome Sequencing Center for Infectious Disease"/>
            <person name="Wu L."/>
            <person name="Ma J."/>
        </authorList>
    </citation>
    <scope>NUCLEOTIDE SEQUENCE [LARGE SCALE GENOMIC DNA]</scope>
    <source>
        <strain evidence="5">CCUG 49560</strain>
    </source>
</reference>
<evidence type="ECO:0000259" key="3">
    <source>
        <dbReference type="PROSITE" id="PS50006"/>
    </source>
</evidence>
<dbReference type="RefSeq" id="WP_262845064.1">
    <property type="nucleotide sequence ID" value="NZ_JANZYP010000036.1"/>
</dbReference>
<evidence type="ECO:0000313" key="5">
    <source>
        <dbReference type="Proteomes" id="UP001595891"/>
    </source>
</evidence>
<dbReference type="SMART" id="SM00240">
    <property type="entry name" value="FHA"/>
    <property type="match status" value="1"/>
</dbReference>
<keyword evidence="1" id="KW-0597">Phosphoprotein</keyword>
<dbReference type="InterPro" id="IPR000253">
    <property type="entry name" value="FHA_dom"/>
</dbReference>
<dbReference type="PANTHER" id="PTHR23308">
    <property type="entry name" value="NUCLEAR INHIBITOR OF PROTEIN PHOSPHATASE-1"/>
    <property type="match status" value="1"/>
</dbReference>
<accession>A0ABV9EHD7</accession>
<feature type="region of interest" description="Disordered" evidence="2">
    <location>
        <begin position="78"/>
        <end position="160"/>
    </location>
</feature>
<feature type="compositionally biased region" description="Low complexity" evidence="2">
    <location>
        <begin position="26"/>
        <end position="37"/>
    </location>
</feature>
<protein>
    <submittedName>
        <fullName evidence="4">FHA domain-containing protein</fullName>
    </submittedName>
</protein>
<dbReference type="Proteomes" id="UP001595891">
    <property type="component" value="Unassembled WGS sequence"/>
</dbReference>
<name>A0ABV9EHD7_9ACTN</name>
<organism evidence="4 5">
    <name type="scientific">Sphaerisporangium corydalis</name>
    <dbReference type="NCBI Taxonomy" id="1441875"/>
    <lineage>
        <taxon>Bacteria</taxon>
        <taxon>Bacillati</taxon>
        <taxon>Actinomycetota</taxon>
        <taxon>Actinomycetes</taxon>
        <taxon>Streptosporangiales</taxon>
        <taxon>Streptosporangiaceae</taxon>
        <taxon>Sphaerisporangium</taxon>
    </lineage>
</organism>
<feature type="region of interest" description="Disordered" evidence="2">
    <location>
        <begin position="26"/>
        <end position="48"/>
    </location>
</feature>
<dbReference type="Gene3D" id="2.60.200.20">
    <property type="match status" value="1"/>
</dbReference>
<feature type="compositionally biased region" description="Low complexity" evidence="2">
    <location>
        <begin position="79"/>
        <end position="95"/>
    </location>
</feature>
<feature type="domain" description="FHA" evidence="3">
    <location>
        <begin position="206"/>
        <end position="265"/>
    </location>
</feature>
<keyword evidence="5" id="KW-1185">Reference proteome</keyword>
<gene>
    <name evidence="4" type="ORF">ACFO8L_20985</name>
</gene>
<comment type="caution">
    <text evidence="4">The sequence shown here is derived from an EMBL/GenBank/DDBJ whole genome shotgun (WGS) entry which is preliminary data.</text>
</comment>
<dbReference type="InterPro" id="IPR008984">
    <property type="entry name" value="SMAD_FHA_dom_sf"/>
</dbReference>
<proteinExistence type="predicted"/>
<dbReference type="Pfam" id="PF00498">
    <property type="entry name" value="FHA"/>
    <property type="match status" value="1"/>
</dbReference>
<evidence type="ECO:0000256" key="2">
    <source>
        <dbReference type="SAM" id="MobiDB-lite"/>
    </source>
</evidence>
<dbReference type="EMBL" id="JBHSFN010000012">
    <property type="protein sequence ID" value="MFC4588578.1"/>
    <property type="molecule type" value="Genomic_DNA"/>
</dbReference>
<dbReference type="CDD" id="cd00060">
    <property type="entry name" value="FHA"/>
    <property type="match status" value="1"/>
</dbReference>
<dbReference type="InterPro" id="IPR050923">
    <property type="entry name" value="Cell_Proc_Reg/RNA_Proc"/>
</dbReference>
<dbReference type="PROSITE" id="PS50006">
    <property type="entry name" value="FHA_DOMAIN"/>
    <property type="match status" value="1"/>
</dbReference>